<accession>A0A366AYH8</accession>
<dbReference type="PROSITE" id="PS00194">
    <property type="entry name" value="THIOREDOXIN_1"/>
    <property type="match status" value="1"/>
</dbReference>
<keyword evidence="4" id="KW-1185">Reference proteome</keyword>
<name>A0A366AYH8_9FLAO</name>
<dbReference type="RefSeq" id="WP_113636541.1">
    <property type="nucleotide sequence ID" value="NZ_QNUX01000011.1"/>
</dbReference>
<dbReference type="Gene3D" id="3.40.30.10">
    <property type="entry name" value="Glutaredoxin"/>
    <property type="match status" value="1"/>
</dbReference>
<evidence type="ECO:0000313" key="3">
    <source>
        <dbReference type="EMBL" id="RBN49701.1"/>
    </source>
</evidence>
<dbReference type="InterPro" id="IPR050553">
    <property type="entry name" value="Thioredoxin_ResA/DsbE_sf"/>
</dbReference>
<dbReference type="InterPro" id="IPR036249">
    <property type="entry name" value="Thioredoxin-like_sf"/>
</dbReference>
<dbReference type="InterPro" id="IPR013766">
    <property type="entry name" value="Thioredoxin_domain"/>
</dbReference>
<evidence type="ECO:0000313" key="4">
    <source>
        <dbReference type="Proteomes" id="UP000253676"/>
    </source>
</evidence>
<feature type="domain" description="Thioredoxin" evidence="2">
    <location>
        <begin position="270"/>
        <end position="433"/>
    </location>
</feature>
<dbReference type="AlphaFoldDB" id="A0A366AYH8"/>
<keyword evidence="1" id="KW-0676">Redox-active center</keyword>
<dbReference type="PANTHER" id="PTHR42852">
    <property type="entry name" value="THIOL:DISULFIDE INTERCHANGE PROTEIN DSBE"/>
    <property type="match status" value="1"/>
</dbReference>
<gene>
    <name evidence="3" type="ORF">DR980_12225</name>
</gene>
<dbReference type="SUPFAM" id="SSF52833">
    <property type="entry name" value="Thioredoxin-like"/>
    <property type="match status" value="1"/>
</dbReference>
<dbReference type="InterPro" id="IPR012336">
    <property type="entry name" value="Thioredoxin-like_fold"/>
</dbReference>
<reference evidence="3 4" key="1">
    <citation type="submission" date="2018-07" db="EMBL/GenBank/DDBJ databases">
        <title>Complete genome sequence of Flavobacterium psychrolimnae LMG 22018.</title>
        <authorList>
            <person name="Kim D.-U."/>
        </authorList>
    </citation>
    <scope>NUCLEOTIDE SEQUENCE [LARGE SCALE GENOMIC DNA]</scope>
    <source>
        <strain evidence="3 4">LMG 22018</strain>
    </source>
</reference>
<organism evidence="3 4">
    <name type="scientific">Flavobacterium psychrolimnae</name>
    <dbReference type="NCBI Taxonomy" id="249351"/>
    <lineage>
        <taxon>Bacteria</taxon>
        <taxon>Pseudomonadati</taxon>
        <taxon>Bacteroidota</taxon>
        <taxon>Flavobacteriia</taxon>
        <taxon>Flavobacteriales</taxon>
        <taxon>Flavobacteriaceae</taxon>
        <taxon>Flavobacterium</taxon>
    </lineage>
</organism>
<dbReference type="OrthoDB" id="743079at2"/>
<dbReference type="Proteomes" id="UP000253676">
    <property type="component" value="Unassembled WGS sequence"/>
</dbReference>
<evidence type="ECO:0000256" key="1">
    <source>
        <dbReference type="ARBA" id="ARBA00023284"/>
    </source>
</evidence>
<evidence type="ECO:0000259" key="2">
    <source>
        <dbReference type="PROSITE" id="PS51352"/>
    </source>
</evidence>
<dbReference type="PANTHER" id="PTHR42852:SF17">
    <property type="entry name" value="THIOREDOXIN-LIKE PROTEIN HI_1115"/>
    <property type="match status" value="1"/>
</dbReference>
<proteinExistence type="predicted"/>
<dbReference type="EMBL" id="QNUX01000011">
    <property type="protein sequence ID" value="RBN49701.1"/>
    <property type="molecule type" value="Genomic_DNA"/>
</dbReference>
<dbReference type="PROSITE" id="PS51352">
    <property type="entry name" value="THIOREDOXIN_2"/>
    <property type="match status" value="1"/>
</dbReference>
<dbReference type="Pfam" id="PF13905">
    <property type="entry name" value="Thioredoxin_8"/>
    <property type="match status" value="1"/>
</dbReference>
<comment type="caution">
    <text evidence="3">The sequence shown here is derived from an EMBL/GenBank/DDBJ whole genome shotgun (WGS) entry which is preliminary data.</text>
</comment>
<dbReference type="CDD" id="cd02966">
    <property type="entry name" value="TlpA_like_family"/>
    <property type="match status" value="1"/>
</dbReference>
<protein>
    <recommendedName>
        <fullName evidence="2">Thioredoxin domain-containing protein</fullName>
    </recommendedName>
</protein>
<dbReference type="InterPro" id="IPR017937">
    <property type="entry name" value="Thioredoxin_CS"/>
</dbReference>
<sequence>MDMKLKRITVILFGLLAQVSISQTKQIKLKLTSNADTFNLNQHELDLRPLSYTDNFIGIPLLDSLRFHFVAIDYVQNTFDLLKNNKIEKKRVLEYFRKLKIDTLTLSQKKIDQELIILIGFKKNKQILIADTNKNKDFSDEIKYEYEVNQNADEEALVNSYLPPVYKFEYFENNQIKNFERKFVLKPDRENAIAQKISKEDIPYLSFIKFVDAWVGKVDDYEFYFSDFYAKSQFYVKDKNTNFSEDFVFNNQYKYSFNDTITINNSHYTIKRQSKMDSLYLSPIKKGSIKRFAIDNKIPLNYSFKDLDNNNFILKDVLKDKDFLLLEFWGTWCGPCLKFNPLLREFYNLNEKKISILGIAVDKSNEKVLEYVKRNNVKWQQAFMKLSSRNNFIEQLNIKTYPTVVLLNKRGEIKFVGAGDKISLELIAKIIQK</sequence>